<dbReference type="PANTHER" id="PTHR10773:SF19">
    <property type="match status" value="1"/>
</dbReference>
<dbReference type="Pfam" id="PF25273">
    <property type="entry name" value="DUF7869"/>
    <property type="match status" value="1"/>
</dbReference>
<keyword evidence="3" id="KW-1185">Reference proteome</keyword>
<dbReference type="Proteomes" id="UP001160148">
    <property type="component" value="Unassembled WGS sequence"/>
</dbReference>
<evidence type="ECO:0000259" key="1">
    <source>
        <dbReference type="Pfam" id="PF25273"/>
    </source>
</evidence>
<evidence type="ECO:0000313" key="2">
    <source>
        <dbReference type="EMBL" id="CAI6377039.1"/>
    </source>
</evidence>
<dbReference type="InterPro" id="IPR057191">
    <property type="entry name" value="DUF7869"/>
</dbReference>
<gene>
    <name evidence="2" type="ORF">MEUPH1_LOCUS30351</name>
</gene>
<feature type="domain" description="DUF7869" evidence="1">
    <location>
        <begin position="141"/>
        <end position="242"/>
    </location>
</feature>
<dbReference type="EMBL" id="CARXXK010001628">
    <property type="protein sequence ID" value="CAI6377039.1"/>
    <property type="molecule type" value="Genomic_DNA"/>
</dbReference>
<reference evidence="2 3" key="1">
    <citation type="submission" date="2023-01" db="EMBL/GenBank/DDBJ databases">
        <authorList>
            <person name="Whitehead M."/>
        </authorList>
    </citation>
    <scope>NUCLEOTIDE SEQUENCE [LARGE SCALE GENOMIC DNA]</scope>
</reference>
<dbReference type="PANTHER" id="PTHR10773">
    <property type="entry name" value="DNA-DIRECTED RNA POLYMERASES I, II, AND III SUBUNIT RPABC2"/>
    <property type="match status" value="1"/>
</dbReference>
<comment type="caution">
    <text evidence="2">The sequence shown here is derived from an EMBL/GenBank/DDBJ whole genome shotgun (WGS) entry which is preliminary data.</text>
</comment>
<evidence type="ECO:0000313" key="3">
    <source>
        <dbReference type="Proteomes" id="UP001160148"/>
    </source>
</evidence>
<sequence length="328" mass="38574">MHRLYSVWVKDKTLCVKAQNATVRQYTDIFNTYNLSFLRPKKDLCDKCEEFKLDSEEEKLKLQPSHDEHLTNKNIARYNKTVDKERAANDPELCVAVFDLEKVLTTPQGEASNFYYKRKFAVYNFTVYDIVNKVGYCYMWDECESKRGSNEIGTCMLKLMKEKGFKEFCFYSDNCGGQNRNRYIYAMWEYAAFTFKIKISHTFLERGHTQNEGDSMHSCIERSKKGKSIYVPAQWITLVRCAKVTGKPYIVFEMDNTEFLDFKPLVEENGFNFKTTCDGDLIRWNNIKEIKVSFETPFELNIKYDFNSPDFIKINFIKQKQRGGISKA</sequence>
<dbReference type="AlphaFoldDB" id="A0AAV0Y7W1"/>
<accession>A0AAV0Y7W1</accession>
<proteinExistence type="predicted"/>
<name>A0AAV0Y7W1_9HEMI</name>
<protein>
    <recommendedName>
        <fullName evidence="1">DUF7869 domain-containing protein</fullName>
    </recommendedName>
</protein>
<organism evidence="2 3">
    <name type="scientific">Macrosiphum euphorbiae</name>
    <name type="common">potato aphid</name>
    <dbReference type="NCBI Taxonomy" id="13131"/>
    <lineage>
        <taxon>Eukaryota</taxon>
        <taxon>Metazoa</taxon>
        <taxon>Ecdysozoa</taxon>
        <taxon>Arthropoda</taxon>
        <taxon>Hexapoda</taxon>
        <taxon>Insecta</taxon>
        <taxon>Pterygota</taxon>
        <taxon>Neoptera</taxon>
        <taxon>Paraneoptera</taxon>
        <taxon>Hemiptera</taxon>
        <taxon>Sternorrhyncha</taxon>
        <taxon>Aphidomorpha</taxon>
        <taxon>Aphidoidea</taxon>
        <taxon>Aphididae</taxon>
        <taxon>Macrosiphini</taxon>
        <taxon>Macrosiphum</taxon>
    </lineage>
</organism>